<keyword evidence="3" id="KW-0479">Metal-binding</keyword>
<dbReference type="Pfam" id="PF01546">
    <property type="entry name" value="Peptidase_M20"/>
    <property type="match status" value="1"/>
</dbReference>
<dbReference type="EMBL" id="FLUO01000001">
    <property type="protein sequence ID" value="SBW06556.1"/>
    <property type="molecule type" value="Genomic_DNA"/>
</dbReference>
<dbReference type="GO" id="GO:0050538">
    <property type="term" value="F:N-carbamoyl-L-amino-acid hydrolase activity"/>
    <property type="evidence" value="ECO:0007669"/>
    <property type="project" value="UniProtKB-EC"/>
</dbReference>
<dbReference type="PANTHER" id="PTHR32494:SF5">
    <property type="entry name" value="ALLANTOATE AMIDOHYDROLASE"/>
    <property type="match status" value="1"/>
</dbReference>
<evidence type="ECO:0000256" key="1">
    <source>
        <dbReference type="ARBA" id="ARBA00006153"/>
    </source>
</evidence>
<evidence type="ECO:0000259" key="5">
    <source>
        <dbReference type="Pfam" id="PF07687"/>
    </source>
</evidence>
<evidence type="ECO:0000313" key="6">
    <source>
        <dbReference type="EMBL" id="SBW06556.1"/>
    </source>
</evidence>
<feature type="domain" description="Peptidase M20 dimerisation" evidence="5">
    <location>
        <begin position="211"/>
        <end position="303"/>
    </location>
</feature>
<dbReference type="InterPro" id="IPR036264">
    <property type="entry name" value="Bact_exopeptidase_dim_dom"/>
</dbReference>
<dbReference type="AlphaFoldDB" id="A0A212K4H4"/>
<dbReference type="SUPFAM" id="SSF55031">
    <property type="entry name" value="Bacterial exopeptidase dimerisation domain"/>
    <property type="match status" value="1"/>
</dbReference>
<feature type="binding site" evidence="3">
    <location>
        <position position="125"/>
    </location>
    <ligand>
        <name>Zn(2+)</name>
        <dbReference type="ChEBI" id="CHEBI:29105"/>
        <label>2</label>
    </ligand>
</feature>
<feature type="binding site" evidence="3">
    <location>
        <position position="380"/>
    </location>
    <ligand>
        <name>Zn(2+)</name>
        <dbReference type="ChEBI" id="CHEBI:29105"/>
        <label>2</label>
    </ligand>
</feature>
<keyword evidence="3" id="KW-0862">Zinc</keyword>
<accession>A0A212K4H4</accession>
<keyword evidence="2 6" id="KW-0378">Hydrolase</keyword>
<feature type="binding site" evidence="3">
    <location>
        <position position="90"/>
    </location>
    <ligand>
        <name>Zn(2+)</name>
        <dbReference type="ChEBI" id="CHEBI:29105"/>
        <label>2</label>
    </ligand>
</feature>
<dbReference type="SUPFAM" id="SSF53187">
    <property type="entry name" value="Zn-dependent exopeptidases"/>
    <property type="match status" value="1"/>
</dbReference>
<feature type="binding site" evidence="4">
    <location>
        <position position="290"/>
    </location>
    <ligand>
        <name>allantoate</name>
        <dbReference type="ChEBI" id="CHEBI:17536"/>
    </ligand>
</feature>
<dbReference type="Gene3D" id="3.30.70.360">
    <property type="match status" value="1"/>
</dbReference>
<dbReference type="EC" id="3.5.1.87" evidence="6"/>
<dbReference type="GO" id="GO:0046872">
    <property type="term" value="F:metal ion binding"/>
    <property type="evidence" value="ECO:0007669"/>
    <property type="project" value="UniProtKB-KW"/>
</dbReference>
<dbReference type="InterPro" id="IPR010158">
    <property type="entry name" value="Amidase_Cbmase"/>
</dbReference>
<name>A0A212K4H4_9PROT</name>
<comment type="similarity">
    <text evidence="1">Belongs to the peptidase M20 family.</text>
</comment>
<dbReference type="Pfam" id="PF07687">
    <property type="entry name" value="M20_dimer"/>
    <property type="match status" value="1"/>
</dbReference>
<organism evidence="6">
    <name type="scientific">uncultured Alphaproteobacteria bacterium</name>
    <dbReference type="NCBI Taxonomy" id="91750"/>
    <lineage>
        <taxon>Bacteria</taxon>
        <taxon>Pseudomonadati</taxon>
        <taxon>Pseudomonadota</taxon>
        <taxon>Alphaproteobacteria</taxon>
        <taxon>environmental samples</taxon>
    </lineage>
</organism>
<gene>
    <name evidence="6" type="primary">amaB</name>
    <name evidence="6" type="ORF">KL86APRO_12121</name>
</gene>
<dbReference type="Gene3D" id="3.40.630.10">
    <property type="entry name" value="Zn peptidases"/>
    <property type="match status" value="1"/>
</dbReference>
<dbReference type="GO" id="GO:0016813">
    <property type="term" value="F:hydrolase activity, acting on carbon-nitrogen (but not peptide) bonds, in linear amidines"/>
    <property type="evidence" value="ECO:0007669"/>
    <property type="project" value="InterPro"/>
</dbReference>
<proteinExistence type="inferred from homology"/>
<evidence type="ECO:0000256" key="3">
    <source>
        <dbReference type="PIRSR" id="PIRSR001235-1"/>
    </source>
</evidence>
<feature type="binding site" evidence="3">
    <location>
        <position position="189"/>
    </location>
    <ligand>
        <name>Zn(2+)</name>
        <dbReference type="ChEBI" id="CHEBI:29105"/>
        <label>1</label>
    </ligand>
</feature>
<feature type="binding site" evidence="3">
    <location>
        <position position="79"/>
    </location>
    <ligand>
        <name>Zn(2+)</name>
        <dbReference type="ChEBI" id="CHEBI:29105"/>
        <label>1</label>
    </ligand>
</feature>
<protein>
    <submittedName>
        <fullName evidence="6">N-carbamoyl-L-amino acid hydrolase</fullName>
        <ecNumber evidence="6">3.5.1.87</ecNumber>
    </submittedName>
</protein>
<reference evidence="6" key="1">
    <citation type="submission" date="2016-04" db="EMBL/GenBank/DDBJ databases">
        <authorList>
            <person name="Evans L.H."/>
            <person name="Alamgir A."/>
            <person name="Owens N."/>
            <person name="Weber N.D."/>
            <person name="Virtaneva K."/>
            <person name="Barbian K."/>
            <person name="Babar A."/>
            <person name="Rosenke K."/>
        </authorList>
    </citation>
    <scope>NUCLEOTIDE SEQUENCE</scope>
    <source>
        <strain evidence="6">86</strain>
    </source>
</reference>
<dbReference type="InterPro" id="IPR002933">
    <property type="entry name" value="Peptidase_M20"/>
</dbReference>
<feature type="binding site" evidence="4">
    <location>
        <position position="277"/>
    </location>
    <ligand>
        <name>allantoate</name>
        <dbReference type="ChEBI" id="CHEBI:17536"/>
    </ligand>
</feature>
<evidence type="ECO:0000256" key="4">
    <source>
        <dbReference type="PIRSR" id="PIRSR001235-2"/>
    </source>
</evidence>
<dbReference type="CDD" id="cd03884">
    <property type="entry name" value="M20_bAS"/>
    <property type="match status" value="1"/>
</dbReference>
<comment type="cofactor">
    <cofactor evidence="3">
        <name>Zn(2+)</name>
        <dbReference type="ChEBI" id="CHEBI:29105"/>
    </cofactor>
    <text evidence="3">Binds 2 Zn(2+) ions per subunit.</text>
</comment>
<dbReference type="NCBIfam" id="TIGR01879">
    <property type="entry name" value="hydantase"/>
    <property type="match status" value="1"/>
</dbReference>
<dbReference type="PANTHER" id="PTHR32494">
    <property type="entry name" value="ALLANTOATE DEIMINASE-RELATED"/>
    <property type="match status" value="1"/>
</dbReference>
<sequence length="409" mass="42901">MIIDRDRLWADVEALARFTRPESPWTRRAFTPEFDAARTWLRAAFAEAGLTVRLDACANLIGRREGSEPGLPVLMSGSHCDTVPAGGRFDGIAGVLAALAFARALNASGTALRHPFEVVDFLSEEPSDYGVSSIGSRAIAGRLSAAHLAMTDGRGETLAQAIARAGGDPAALGEPLRRTGEIAAYVELHIEQGRVLETANLPIGVVDRIVGIARHNLVVTGRTDHAGSTPMDARHDALAGAARVISAVESLAREMTGNPEYVVATVGRIAVSPNAANAVPGRVEMVLDLRAGSDAVLAAFPERLRARCDLGPLGFEIAPVSLAPATDCAPAVTAAIAAAADRLGLGRRALPSGAGHDAVNAALLAPTGMIFIPCRDGRSHVPEEWSTPEQLYDGARVLAETLFDLDRTL</sequence>
<feature type="binding site" evidence="3">
    <location>
        <position position="90"/>
    </location>
    <ligand>
        <name>Zn(2+)</name>
        <dbReference type="ChEBI" id="CHEBI:29105"/>
        <label>1</label>
    </ligand>
</feature>
<dbReference type="InterPro" id="IPR011650">
    <property type="entry name" value="Peptidase_M20_dimer"/>
</dbReference>
<feature type="binding site" evidence="4">
    <location>
        <position position="214"/>
    </location>
    <ligand>
        <name>allantoate</name>
        <dbReference type="ChEBI" id="CHEBI:17536"/>
    </ligand>
</feature>
<evidence type="ECO:0000256" key="2">
    <source>
        <dbReference type="ARBA" id="ARBA00022801"/>
    </source>
</evidence>
<dbReference type="PIRSF" id="PIRSF001235">
    <property type="entry name" value="Amidase_carbamoylase"/>
    <property type="match status" value="1"/>
</dbReference>